<dbReference type="KEGG" id="xbc:ELE36_12590"/>
<evidence type="ECO:0000256" key="2">
    <source>
        <dbReference type="ARBA" id="ARBA00023015"/>
    </source>
</evidence>
<name>A0A411HKR8_9GAMM</name>
<comment type="similarity">
    <text evidence="1">Belongs to the sigma-70 factor family. ECF subfamily.</text>
</comment>
<dbReference type="NCBIfam" id="TIGR02937">
    <property type="entry name" value="sigma70-ECF"/>
    <property type="match status" value="1"/>
</dbReference>
<dbReference type="InterPro" id="IPR013324">
    <property type="entry name" value="RNA_pol_sigma_r3/r4-like"/>
</dbReference>
<dbReference type="Gene3D" id="1.10.10.10">
    <property type="entry name" value="Winged helix-like DNA-binding domain superfamily/Winged helix DNA-binding domain"/>
    <property type="match status" value="1"/>
</dbReference>
<evidence type="ECO:0000256" key="3">
    <source>
        <dbReference type="ARBA" id="ARBA00023082"/>
    </source>
</evidence>
<accession>A0A411HKR8</accession>
<evidence type="ECO:0000259" key="5">
    <source>
        <dbReference type="Pfam" id="PF07638"/>
    </source>
</evidence>
<dbReference type="InterPro" id="IPR039425">
    <property type="entry name" value="RNA_pol_sigma-70-like"/>
</dbReference>
<gene>
    <name evidence="6" type="ORF">ELE36_12590</name>
</gene>
<dbReference type="PANTHER" id="PTHR43133:SF39">
    <property type="entry name" value="SIMILAR TO RNA POLYMERASE SIGMA-E FACTOR"/>
    <property type="match status" value="1"/>
</dbReference>
<dbReference type="NCBIfam" id="TIGR02999">
    <property type="entry name" value="Sig-70_X6"/>
    <property type="match status" value="1"/>
</dbReference>
<dbReference type="EMBL" id="CP035704">
    <property type="protein sequence ID" value="QBB71122.1"/>
    <property type="molecule type" value="Genomic_DNA"/>
</dbReference>
<keyword evidence="2" id="KW-0805">Transcription regulation</keyword>
<dbReference type="SUPFAM" id="SSF88659">
    <property type="entry name" value="Sigma3 and sigma4 domains of RNA polymerase sigma factors"/>
    <property type="match status" value="1"/>
</dbReference>
<dbReference type="InterPro" id="IPR053812">
    <property type="entry name" value="HTH_Sigma70_ECF-like"/>
</dbReference>
<reference evidence="6 7" key="1">
    <citation type="submission" date="2019-01" db="EMBL/GenBank/DDBJ databases">
        <title>Pseudolysobacter antarctica gen. nov., sp. nov., isolated from Fildes Peninsula, Antarctica.</title>
        <authorList>
            <person name="Wei Z."/>
            <person name="Peng F."/>
        </authorList>
    </citation>
    <scope>NUCLEOTIDE SEQUENCE [LARGE SCALE GENOMIC DNA]</scope>
    <source>
        <strain evidence="6 7">AQ6-296</strain>
    </source>
</reference>
<dbReference type="Proteomes" id="UP000291562">
    <property type="component" value="Chromosome"/>
</dbReference>
<organism evidence="6 7">
    <name type="scientific">Pseudolysobacter antarcticus</name>
    <dbReference type="NCBI Taxonomy" id="2511995"/>
    <lineage>
        <taxon>Bacteria</taxon>
        <taxon>Pseudomonadati</taxon>
        <taxon>Pseudomonadota</taxon>
        <taxon>Gammaproteobacteria</taxon>
        <taxon>Lysobacterales</taxon>
        <taxon>Rhodanobacteraceae</taxon>
        <taxon>Pseudolysobacter</taxon>
    </lineage>
</organism>
<dbReference type="AlphaFoldDB" id="A0A411HKR8"/>
<dbReference type="InterPro" id="IPR014284">
    <property type="entry name" value="RNA_pol_sigma-70_dom"/>
</dbReference>
<keyword evidence="7" id="KW-1185">Reference proteome</keyword>
<protein>
    <submittedName>
        <fullName evidence="6">Sigma-70 family RNA polymerase sigma factor</fullName>
    </submittedName>
</protein>
<dbReference type="Gene3D" id="1.10.1740.10">
    <property type="match status" value="1"/>
</dbReference>
<keyword evidence="4" id="KW-0804">Transcription</keyword>
<evidence type="ECO:0000313" key="7">
    <source>
        <dbReference type="Proteomes" id="UP000291562"/>
    </source>
</evidence>
<sequence length="210" mass="22977">MLSANDSEPCNVCAISGARMNDSVTELLAAADRGDDLARDQLYDVLYEELRRCAHRQLRRGYNETLSTTALVNETFIKLAAPQALPPGSRMHFMALAARAMRQVLVDHARRNQADKRGGGALHVTLDEALPDAADDAFAVLALDQALTTLEQIDERAARVVQLHFFGGMAFSAIAEIEGLTLRTVMRDWQAARALLSSEMSSQGAHESRP</sequence>
<proteinExistence type="inferred from homology"/>
<dbReference type="OrthoDB" id="128473at2"/>
<evidence type="ECO:0000313" key="6">
    <source>
        <dbReference type="EMBL" id="QBB71122.1"/>
    </source>
</evidence>
<evidence type="ECO:0000256" key="1">
    <source>
        <dbReference type="ARBA" id="ARBA00010641"/>
    </source>
</evidence>
<keyword evidence="3" id="KW-0731">Sigma factor</keyword>
<dbReference type="Pfam" id="PF07638">
    <property type="entry name" value="Sigma70_ECF"/>
    <property type="match status" value="1"/>
</dbReference>
<evidence type="ECO:0000256" key="4">
    <source>
        <dbReference type="ARBA" id="ARBA00023163"/>
    </source>
</evidence>
<feature type="domain" description="RNA polymerase sigma-70 ECF-like HTH" evidence="5">
    <location>
        <begin position="22"/>
        <end position="201"/>
    </location>
</feature>
<dbReference type="SUPFAM" id="SSF88946">
    <property type="entry name" value="Sigma2 domain of RNA polymerase sigma factors"/>
    <property type="match status" value="1"/>
</dbReference>
<dbReference type="InterPro" id="IPR011517">
    <property type="entry name" value="RNA_pol_sigma70_ECF-like"/>
</dbReference>
<dbReference type="InterPro" id="IPR036388">
    <property type="entry name" value="WH-like_DNA-bd_sf"/>
</dbReference>
<dbReference type="GO" id="GO:0016987">
    <property type="term" value="F:sigma factor activity"/>
    <property type="evidence" value="ECO:0007669"/>
    <property type="project" value="UniProtKB-KW"/>
</dbReference>
<dbReference type="PANTHER" id="PTHR43133">
    <property type="entry name" value="RNA POLYMERASE ECF-TYPE SIGMA FACTO"/>
    <property type="match status" value="1"/>
</dbReference>
<dbReference type="InterPro" id="IPR013325">
    <property type="entry name" value="RNA_pol_sigma_r2"/>
</dbReference>
<dbReference type="GO" id="GO:0006352">
    <property type="term" value="P:DNA-templated transcription initiation"/>
    <property type="evidence" value="ECO:0007669"/>
    <property type="project" value="InterPro"/>
</dbReference>